<name>A0ABY2S1I8_9PSEU</name>
<dbReference type="Proteomes" id="UP000309992">
    <property type="component" value="Unassembled WGS sequence"/>
</dbReference>
<reference evidence="1 2" key="1">
    <citation type="journal article" date="2015" name="Antonie Van Leeuwenhoek">
        <title>Prauserella endophytica sp. nov., an endophytic actinobacterium isolated from Tamarix taklamakanensis.</title>
        <authorList>
            <person name="Liu J.M."/>
            <person name="Habden X."/>
            <person name="Guo L."/>
            <person name="Tuo L."/>
            <person name="Jiang Z.K."/>
            <person name="Liu S.W."/>
            <person name="Liu X.F."/>
            <person name="Chen L."/>
            <person name="Li R.F."/>
            <person name="Zhang Y.Q."/>
            <person name="Sun C.H."/>
        </authorList>
    </citation>
    <scope>NUCLEOTIDE SEQUENCE [LARGE SCALE GENOMIC DNA]</scope>
    <source>
        <strain evidence="1 2">CGMCC 4.7182</strain>
    </source>
</reference>
<dbReference type="RefSeq" id="WP_112275468.1">
    <property type="nucleotide sequence ID" value="NZ_SWMS01000014.1"/>
</dbReference>
<comment type="caution">
    <text evidence="1">The sequence shown here is derived from an EMBL/GenBank/DDBJ whole genome shotgun (WGS) entry which is preliminary data.</text>
</comment>
<protein>
    <submittedName>
        <fullName evidence="1">Uncharacterized protein</fullName>
    </submittedName>
</protein>
<gene>
    <name evidence="1" type="ORF">FCN18_23795</name>
</gene>
<evidence type="ECO:0000313" key="2">
    <source>
        <dbReference type="Proteomes" id="UP000309992"/>
    </source>
</evidence>
<keyword evidence="2" id="KW-1185">Reference proteome</keyword>
<proteinExistence type="predicted"/>
<dbReference type="EMBL" id="SWMS01000014">
    <property type="protein sequence ID" value="TKG66938.1"/>
    <property type="molecule type" value="Genomic_DNA"/>
</dbReference>
<sequence>MTDVQRRETVVRRVEHVVPASQPWGATRRDVELAIHLAQKELGEDRAHNDDSVRLFPGDDEIVIRYETEESAP</sequence>
<accession>A0ABY2S1I8</accession>
<organism evidence="1 2">
    <name type="scientific">Prauserella endophytica</name>
    <dbReference type="NCBI Taxonomy" id="1592324"/>
    <lineage>
        <taxon>Bacteria</taxon>
        <taxon>Bacillati</taxon>
        <taxon>Actinomycetota</taxon>
        <taxon>Actinomycetes</taxon>
        <taxon>Pseudonocardiales</taxon>
        <taxon>Pseudonocardiaceae</taxon>
        <taxon>Prauserella</taxon>
        <taxon>Prauserella coralliicola group</taxon>
    </lineage>
</organism>
<evidence type="ECO:0000313" key="1">
    <source>
        <dbReference type="EMBL" id="TKG66938.1"/>
    </source>
</evidence>